<keyword evidence="2" id="KW-1185">Reference proteome</keyword>
<protein>
    <submittedName>
        <fullName evidence="1">Uncharacterized protein</fullName>
    </submittedName>
</protein>
<organism evidence="1 2">
    <name type="scientific">Tribonema minus</name>
    <dbReference type="NCBI Taxonomy" id="303371"/>
    <lineage>
        <taxon>Eukaryota</taxon>
        <taxon>Sar</taxon>
        <taxon>Stramenopiles</taxon>
        <taxon>Ochrophyta</taxon>
        <taxon>PX clade</taxon>
        <taxon>Xanthophyceae</taxon>
        <taxon>Tribonematales</taxon>
        <taxon>Tribonemataceae</taxon>
        <taxon>Tribonema</taxon>
    </lineage>
</organism>
<reference evidence="1" key="1">
    <citation type="submission" date="2021-02" db="EMBL/GenBank/DDBJ databases">
        <title>First Annotated Genome of the Yellow-green Alga Tribonema minus.</title>
        <authorList>
            <person name="Mahan K.M."/>
        </authorList>
    </citation>
    <scope>NUCLEOTIDE SEQUENCE</scope>
    <source>
        <strain evidence="1">UTEX B ZZ1240</strain>
    </source>
</reference>
<dbReference type="EMBL" id="JAFCMP010000554">
    <property type="protein sequence ID" value="KAG5175070.1"/>
    <property type="molecule type" value="Genomic_DNA"/>
</dbReference>
<dbReference type="Proteomes" id="UP000664859">
    <property type="component" value="Unassembled WGS sequence"/>
</dbReference>
<comment type="caution">
    <text evidence="1">The sequence shown here is derived from an EMBL/GenBank/DDBJ whole genome shotgun (WGS) entry which is preliminary data.</text>
</comment>
<dbReference type="AlphaFoldDB" id="A0A835YK37"/>
<gene>
    <name evidence="1" type="ORF">JKP88DRAFT_250390</name>
</gene>
<evidence type="ECO:0000313" key="2">
    <source>
        <dbReference type="Proteomes" id="UP000664859"/>
    </source>
</evidence>
<accession>A0A835YK37</accession>
<evidence type="ECO:0000313" key="1">
    <source>
        <dbReference type="EMBL" id="KAG5175070.1"/>
    </source>
</evidence>
<proteinExistence type="predicted"/>
<sequence length="211" mass="23691">MIQMQPTLAAEVRKRSKLVSNGSCAGSKRIKSTSLILGRTLEYDHAEALLDTITTVFEQTVQDLSCKRSSDNTDTSCHTYDATSSSFDGTSARERCPAQLDWSAIAQQLQQKHSLKWTPRYCQGLWKFLAYADATAAVGVRPHDNVNLLEESDEEDLEIDPRLLTKRDFANHSKEEESVVQRARRLRLEEAVEAVSEVKNALPFSIIAIFN</sequence>
<name>A0A835YK37_9STRA</name>